<dbReference type="GO" id="GO:0003855">
    <property type="term" value="F:3-dehydroquinate dehydratase activity"/>
    <property type="evidence" value="ECO:0007669"/>
    <property type="project" value="UniProtKB-EC"/>
</dbReference>
<protein>
    <recommendedName>
        <fullName evidence="1">3-dehydroquinate dehydratase</fullName>
        <ecNumber evidence="1">4.2.1.10</ecNumber>
    </recommendedName>
</protein>
<dbReference type="EC" id="4.2.1.10" evidence="1"/>
<dbReference type="InterPro" id="IPR001874">
    <property type="entry name" value="DHquinase_II"/>
</dbReference>
<dbReference type="SUPFAM" id="SSF52304">
    <property type="entry name" value="Type II 3-dehydroquinate dehydratase"/>
    <property type="match status" value="1"/>
</dbReference>
<sequence length="169" mass="17971">MSNQNTARAESPRGSLLLLSGANLQLLGSREPEIYGADTLEDHVSAARVEAQSHGWNLVAVQSNHEGTIVDAIAAARTVHSAIIINPGAFTHYSWAIHDALASCNFPIVEVHLSNPQRREAWRHVSVVSPVATAVIMGLGAAGYPMAVRAAVELLHRTQQDVASTPAAE</sequence>
<dbReference type="PIRSF" id="PIRSF001399">
    <property type="entry name" value="DHquinase_II"/>
    <property type="match status" value="1"/>
</dbReference>
<evidence type="ECO:0000313" key="5">
    <source>
        <dbReference type="EMBL" id="CAB4889860.1"/>
    </source>
</evidence>
<evidence type="ECO:0000256" key="1">
    <source>
        <dbReference type="ARBA" id="ARBA00012060"/>
    </source>
</evidence>
<dbReference type="HAMAP" id="MF_00169">
    <property type="entry name" value="AroQ"/>
    <property type="match status" value="1"/>
</dbReference>
<name>A0A6J6BD81_9ZZZZ</name>
<accession>A0A6J6BD81</accession>
<dbReference type="EMBL" id="CAFBMG010000007">
    <property type="protein sequence ID" value="CAB4889860.1"/>
    <property type="molecule type" value="Genomic_DNA"/>
</dbReference>
<gene>
    <name evidence="3" type="ORF">UFOPK1358_00777</name>
    <name evidence="4" type="ORF">UFOPK2766_00796</name>
    <name evidence="5" type="ORF">UFOPK3519_00168</name>
</gene>
<dbReference type="EMBL" id="CAEZYU010000027">
    <property type="protein sequence ID" value="CAB4737467.1"/>
    <property type="molecule type" value="Genomic_DNA"/>
</dbReference>
<evidence type="ECO:0000256" key="2">
    <source>
        <dbReference type="ARBA" id="ARBA00023239"/>
    </source>
</evidence>
<dbReference type="Gene3D" id="3.40.50.9100">
    <property type="entry name" value="Dehydroquinase, class II"/>
    <property type="match status" value="1"/>
</dbReference>
<keyword evidence="2" id="KW-0456">Lyase</keyword>
<evidence type="ECO:0000313" key="4">
    <source>
        <dbReference type="EMBL" id="CAB4737467.1"/>
    </source>
</evidence>
<dbReference type="CDD" id="cd00466">
    <property type="entry name" value="DHQase_II"/>
    <property type="match status" value="1"/>
</dbReference>
<evidence type="ECO:0000313" key="3">
    <source>
        <dbReference type="EMBL" id="CAB4536617.1"/>
    </source>
</evidence>
<dbReference type="GO" id="GO:0019631">
    <property type="term" value="P:quinate catabolic process"/>
    <property type="evidence" value="ECO:0007669"/>
    <property type="project" value="TreeGrafter"/>
</dbReference>
<proteinExistence type="inferred from homology"/>
<reference evidence="3" key="1">
    <citation type="submission" date="2020-05" db="EMBL/GenBank/DDBJ databases">
        <authorList>
            <person name="Chiriac C."/>
            <person name="Salcher M."/>
            <person name="Ghai R."/>
            <person name="Kavagutti S V."/>
        </authorList>
    </citation>
    <scope>NUCLEOTIDE SEQUENCE</scope>
</reference>
<dbReference type="PANTHER" id="PTHR21272:SF3">
    <property type="entry name" value="CATABOLIC 3-DEHYDROQUINASE"/>
    <property type="match status" value="1"/>
</dbReference>
<dbReference type="PANTHER" id="PTHR21272">
    <property type="entry name" value="CATABOLIC 3-DEHYDROQUINASE"/>
    <property type="match status" value="1"/>
</dbReference>
<dbReference type="NCBIfam" id="NF003807">
    <property type="entry name" value="PRK05395.1-4"/>
    <property type="match status" value="1"/>
</dbReference>
<dbReference type="NCBIfam" id="NF003805">
    <property type="entry name" value="PRK05395.1-2"/>
    <property type="match status" value="1"/>
</dbReference>
<dbReference type="EMBL" id="CAEZSF010000059">
    <property type="protein sequence ID" value="CAB4536617.1"/>
    <property type="molecule type" value="Genomic_DNA"/>
</dbReference>
<dbReference type="AlphaFoldDB" id="A0A6J6BD81"/>
<dbReference type="Pfam" id="PF01220">
    <property type="entry name" value="DHquinase_II"/>
    <property type="match status" value="1"/>
</dbReference>
<organism evidence="3">
    <name type="scientific">freshwater metagenome</name>
    <dbReference type="NCBI Taxonomy" id="449393"/>
    <lineage>
        <taxon>unclassified sequences</taxon>
        <taxon>metagenomes</taxon>
        <taxon>ecological metagenomes</taxon>
    </lineage>
</organism>
<dbReference type="InterPro" id="IPR036441">
    <property type="entry name" value="DHquinase_II_sf"/>
</dbReference>